<evidence type="ECO:0000313" key="2">
    <source>
        <dbReference type="Proteomes" id="UP001064048"/>
    </source>
</evidence>
<gene>
    <name evidence="1" type="ORF">MSG28_000855</name>
</gene>
<evidence type="ECO:0000313" key="1">
    <source>
        <dbReference type="EMBL" id="KAI8430654.1"/>
    </source>
</evidence>
<proteinExistence type="predicted"/>
<name>A0ACC0K2H3_CHOFU</name>
<protein>
    <submittedName>
        <fullName evidence="1">Uncharacterized protein</fullName>
    </submittedName>
</protein>
<sequence length="161" mass="17658">MANQLYMRCGAICKKLAVMPGGGHDNTWTCRDYYSSMQQFLINAPHLPINLGPLLDEEEKETSCSKSARSTISTGTDSFTDLGLHGKKMFTRNDSFTDRGFHDKHIKVEGFIWGVATKLKLADAGPRGARALAAAPDTVGADSPRRALSFDIQNPSEFSIF</sequence>
<reference evidence="1 2" key="1">
    <citation type="journal article" date="2022" name="Genome Biol. Evol.">
        <title>The Spruce Budworm Genome: Reconstructing the Evolutionary History of Antifreeze Proteins.</title>
        <authorList>
            <person name="Beliveau C."/>
            <person name="Gagne P."/>
            <person name="Picq S."/>
            <person name="Vernygora O."/>
            <person name="Keeling C.I."/>
            <person name="Pinkney K."/>
            <person name="Doucet D."/>
            <person name="Wen F."/>
            <person name="Johnston J.S."/>
            <person name="Maaroufi H."/>
            <person name="Boyle B."/>
            <person name="Laroche J."/>
            <person name="Dewar K."/>
            <person name="Juretic N."/>
            <person name="Blackburn G."/>
            <person name="Nisole A."/>
            <person name="Brunet B."/>
            <person name="Brandao M."/>
            <person name="Lumley L."/>
            <person name="Duan J."/>
            <person name="Quan G."/>
            <person name="Lucarotti C.J."/>
            <person name="Roe A.D."/>
            <person name="Sperling F.A.H."/>
            <person name="Levesque R.C."/>
            <person name="Cusson M."/>
        </authorList>
    </citation>
    <scope>NUCLEOTIDE SEQUENCE [LARGE SCALE GENOMIC DNA]</scope>
    <source>
        <strain evidence="1">Glfc:IPQL:Cfum</strain>
    </source>
</reference>
<accession>A0ACC0K2H3</accession>
<organism evidence="1 2">
    <name type="scientific">Choristoneura fumiferana</name>
    <name type="common">Spruce budworm moth</name>
    <name type="synonym">Archips fumiferana</name>
    <dbReference type="NCBI Taxonomy" id="7141"/>
    <lineage>
        <taxon>Eukaryota</taxon>
        <taxon>Metazoa</taxon>
        <taxon>Ecdysozoa</taxon>
        <taxon>Arthropoda</taxon>
        <taxon>Hexapoda</taxon>
        <taxon>Insecta</taxon>
        <taxon>Pterygota</taxon>
        <taxon>Neoptera</taxon>
        <taxon>Endopterygota</taxon>
        <taxon>Lepidoptera</taxon>
        <taxon>Glossata</taxon>
        <taxon>Ditrysia</taxon>
        <taxon>Tortricoidea</taxon>
        <taxon>Tortricidae</taxon>
        <taxon>Tortricinae</taxon>
        <taxon>Choristoneura</taxon>
    </lineage>
</organism>
<keyword evidence="2" id="KW-1185">Reference proteome</keyword>
<comment type="caution">
    <text evidence="1">The sequence shown here is derived from an EMBL/GenBank/DDBJ whole genome shotgun (WGS) entry which is preliminary data.</text>
</comment>
<dbReference type="Proteomes" id="UP001064048">
    <property type="component" value="Chromosome Z"/>
</dbReference>
<dbReference type="EMBL" id="CM046131">
    <property type="protein sequence ID" value="KAI8430654.1"/>
    <property type="molecule type" value="Genomic_DNA"/>
</dbReference>